<reference evidence="3" key="1">
    <citation type="submission" date="2016-02" db="EMBL/GenBank/DDBJ databases">
        <authorList>
            <person name="Holder M.E."/>
            <person name="Ajami N.J."/>
            <person name="Petrosino J.F."/>
        </authorList>
    </citation>
    <scope>NUCLEOTIDE SEQUENCE [LARGE SCALE GENOMIC DNA]</scope>
    <source>
        <strain evidence="3">CCUG 45958</strain>
    </source>
</reference>
<evidence type="ECO:0000313" key="3">
    <source>
        <dbReference type="Proteomes" id="UP000069241"/>
    </source>
</evidence>
<dbReference type="Proteomes" id="UP000069241">
    <property type="component" value="Chromosome"/>
</dbReference>
<protein>
    <submittedName>
        <fullName evidence="2">Ribonuclease R</fullName>
    </submittedName>
</protein>
<proteinExistence type="predicted"/>
<feature type="region of interest" description="Disordered" evidence="1">
    <location>
        <begin position="26"/>
        <end position="54"/>
    </location>
</feature>
<accession>A0A109W3N5</accession>
<feature type="compositionally biased region" description="Basic and acidic residues" evidence="1">
    <location>
        <begin position="39"/>
        <end position="51"/>
    </location>
</feature>
<evidence type="ECO:0000313" key="2">
    <source>
        <dbReference type="EMBL" id="AMD88998.1"/>
    </source>
</evidence>
<evidence type="ECO:0000256" key="1">
    <source>
        <dbReference type="SAM" id="MobiDB-lite"/>
    </source>
</evidence>
<sequence length="87" mass="9584">MQILTWLTPENEVYCAAMPRGAGDTAIADRPADMPQGRYNRESGQWERVYEEPGPEDISLGEAERLYAWAEAQGEGMAGIILKALGL</sequence>
<dbReference type="RefSeq" id="WP_062251466.1">
    <property type="nucleotide sequence ID" value="NZ_CP014229.1"/>
</dbReference>
<dbReference type="KEGG" id="dfi:AXF13_02060"/>
<name>A0A109W3N5_9BACT</name>
<keyword evidence="3" id="KW-1185">Reference proteome</keyword>
<dbReference type="AlphaFoldDB" id="A0A109W3N5"/>
<gene>
    <name evidence="2" type="ORF">AXF13_02060</name>
</gene>
<organism evidence="2 3">
    <name type="scientific">Desulfovibrio fairfieldensis</name>
    <dbReference type="NCBI Taxonomy" id="44742"/>
    <lineage>
        <taxon>Bacteria</taxon>
        <taxon>Pseudomonadati</taxon>
        <taxon>Thermodesulfobacteriota</taxon>
        <taxon>Desulfovibrionia</taxon>
        <taxon>Desulfovibrionales</taxon>
        <taxon>Desulfovibrionaceae</taxon>
        <taxon>Desulfovibrio</taxon>
    </lineage>
</organism>
<dbReference type="STRING" id="44742.AXF13_02060"/>
<dbReference type="EMBL" id="CP014229">
    <property type="protein sequence ID" value="AMD88998.1"/>
    <property type="molecule type" value="Genomic_DNA"/>
</dbReference>